<gene>
    <name evidence="3" type="ORF">SEMRO_38_G023910.1</name>
</gene>
<feature type="coiled-coil region" evidence="1">
    <location>
        <begin position="120"/>
        <end position="147"/>
    </location>
</feature>
<feature type="compositionally biased region" description="Polar residues" evidence="2">
    <location>
        <begin position="26"/>
        <end position="40"/>
    </location>
</feature>
<dbReference type="AlphaFoldDB" id="A0A9N8H2K9"/>
<keyword evidence="1" id="KW-0175">Coiled coil</keyword>
<dbReference type="PANTHER" id="PTHR35213:SF3">
    <property type="entry name" value="MYB-LIKE DOMAIN-CONTAINING PROTEIN"/>
    <property type="match status" value="1"/>
</dbReference>
<dbReference type="EMBL" id="CAICTM010000038">
    <property type="protein sequence ID" value="CAB9498461.1"/>
    <property type="molecule type" value="Genomic_DNA"/>
</dbReference>
<evidence type="ECO:0000256" key="1">
    <source>
        <dbReference type="SAM" id="Coils"/>
    </source>
</evidence>
<dbReference type="OrthoDB" id="49588at2759"/>
<keyword evidence="4" id="KW-1185">Reference proteome</keyword>
<accession>A0A9N8H2K9</accession>
<feature type="region of interest" description="Disordered" evidence="2">
    <location>
        <begin position="21"/>
        <end position="40"/>
    </location>
</feature>
<comment type="caution">
    <text evidence="3">The sequence shown here is derived from an EMBL/GenBank/DDBJ whole genome shotgun (WGS) entry which is preliminary data.</text>
</comment>
<evidence type="ECO:0000313" key="4">
    <source>
        <dbReference type="Proteomes" id="UP001153069"/>
    </source>
</evidence>
<evidence type="ECO:0000313" key="3">
    <source>
        <dbReference type="EMBL" id="CAB9498461.1"/>
    </source>
</evidence>
<evidence type="ECO:0000256" key="2">
    <source>
        <dbReference type="SAM" id="MobiDB-lite"/>
    </source>
</evidence>
<protein>
    <submittedName>
        <fullName evidence="3">RING</fullName>
    </submittedName>
</protein>
<sequence>MFHHNAALESLMRHQQRPIFPAPPSMHQNAPNLSNNQGAAPSSSLYSGKWTLEEETYVSFLCEEFRAGSLAVPEGKSLRCFLADQLGCNAKRISKKYERTGYNGKLQYIDRRRTMTPQDLKKCNEKMQVLEQKFRESRETLKLVENSRKRTVPSVTPNPPVFHSDAVTAALSAYLQPAAKRARTAASMILTNPAPIHLGHIAAPNPSPAGAAGVAASPSLAALSLPVGRIAVGATTVDILGCSIQGLSNNVMDPSSSLLFRRSALAQANSDKSERIRASMISTLQKYRDPSTGFMSLAGPDPPAAMANNNGLPCITNNHEGATNGTRLERLSSVAAILEEAQRQTCITSLSNPSSSQQTVAGAASNNEDALLDAEVAASATSPSVARLFALRLAYNTTSAPTAN</sequence>
<name>A0A9N8H2K9_9STRA</name>
<dbReference type="PANTHER" id="PTHR35213">
    <property type="entry name" value="RING-TYPE DOMAIN-CONTAINING PROTEIN-RELATED"/>
    <property type="match status" value="1"/>
</dbReference>
<reference evidence="3" key="1">
    <citation type="submission" date="2020-06" db="EMBL/GenBank/DDBJ databases">
        <authorList>
            <consortium name="Plant Systems Biology data submission"/>
        </authorList>
    </citation>
    <scope>NUCLEOTIDE SEQUENCE</scope>
    <source>
        <strain evidence="3">D6</strain>
    </source>
</reference>
<proteinExistence type="predicted"/>
<organism evidence="3 4">
    <name type="scientific">Seminavis robusta</name>
    <dbReference type="NCBI Taxonomy" id="568900"/>
    <lineage>
        <taxon>Eukaryota</taxon>
        <taxon>Sar</taxon>
        <taxon>Stramenopiles</taxon>
        <taxon>Ochrophyta</taxon>
        <taxon>Bacillariophyta</taxon>
        <taxon>Bacillariophyceae</taxon>
        <taxon>Bacillariophycidae</taxon>
        <taxon>Naviculales</taxon>
        <taxon>Naviculaceae</taxon>
        <taxon>Seminavis</taxon>
    </lineage>
</organism>
<dbReference type="Proteomes" id="UP001153069">
    <property type="component" value="Unassembled WGS sequence"/>
</dbReference>